<keyword evidence="2" id="KW-0479">Metal-binding</keyword>
<dbReference type="RefSeq" id="WP_092026023.1">
    <property type="nucleotide sequence ID" value="NZ_FOUE01000006.1"/>
</dbReference>
<keyword evidence="3 5" id="KW-0456">Lyase</keyword>
<dbReference type="EMBL" id="FOUE01000006">
    <property type="protein sequence ID" value="SFM70717.1"/>
    <property type="molecule type" value="Genomic_DNA"/>
</dbReference>
<dbReference type="PANTHER" id="PTHR42738">
    <property type="entry name" value="HYDROXYMETHYLGLUTARYL-COA LYASE"/>
    <property type="match status" value="1"/>
</dbReference>
<dbReference type="GO" id="GO:0046951">
    <property type="term" value="P:ketone body biosynthetic process"/>
    <property type="evidence" value="ECO:0007669"/>
    <property type="project" value="TreeGrafter"/>
</dbReference>
<dbReference type="CDD" id="cd07938">
    <property type="entry name" value="DRE_TIM_HMGL"/>
    <property type="match status" value="1"/>
</dbReference>
<evidence type="ECO:0000256" key="2">
    <source>
        <dbReference type="ARBA" id="ARBA00022723"/>
    </source>
</evidence>
<dbReference type="Pfam" id="PF00682">
    <property type="entry name" value="HMGL-like"/>
    <property type="match status" value="1"/>
</dbReference>
<dbReference type="GO" id="GO:0046872">
    <property type="term" value="F:metal ion binding"/>
    <property type="evidence" value="ECO:0007669"/>
    <property type="project" value="UniProtKB-KW"/>
</dbReference>
<evidence type="ECO:0000256" key="3">
    <source>
        <dbReference type="ARBA" id="ARBA00023239"/>
    </source>
</evidence>
<feature type="domain" description="Pyruvate carboxyltransferase" evidence="4">
    <location>
        <begin position="6"/>
        <end position="273"/>
    </location>
</feature>
<dbReference type="STRING" id="488535.SAMN04487963_3448"/>
<dbReference type="PANTHER" id="PTHR42738:SF7">
    <property type="entry name" value="HYDROXYMETHYLGLUTARYL-COA LYASE"/>
    <property type="match status" value="1"/>
</dbReference>
<evidence type="ECO:0000259" key="4">
    <source>
        <dbReference type="PROSITE" id="PS50991"/>
    </source>
</evidence>
<comment type="similarity">
    <text evidence="1">Belongs to the HMG-CoA lyase family.</text>
</comment>
<gene>
    <name evidence="5" type="ORF">SAMN04487963_3448</name>
</gene>
<dbReference type="OrthoDB" id="9784013at2"/>
<dbReference type="PROSITE" id="PS50991">
    <property type="entry name" value="PYR_CT"/>
    <property type="match status" value="1"/>
</dbReference>
<evidence type="ECO:0000256" key="1">
    <source>
        <dbReference type="ARBA" id="ARBA00009405"/>
    </source>
</evidence>
<dbReference type="FunFam" id="3.20.20.70:FF:000071">
    <property type="entry name" value="Hydroxymethylglutaryl-CoA lyase"/>
    <property type="match status" value="1"/>
</dbReference>
<proteinExistence type="inferred from homology"/>
<dbReference type="Proteomes" id="UP000198519">
    <property type="component" value="Unassembled WGS sequence"/>
</dbReference>
<dbReference type="AlphaFoldDB" id="A0A1I4T273"/>
<dbReference type="GO" id="GO:0006552">
    <property type="term" value="P:L-leucine catabolic process"/>
    <property type="evidence" value="ECO:0007669"/>
    <property type="project" value="TreeGrafter"/>
</dbReference>
<dbReference type="InterPro" id="IPR013785">
    <property type="entry name" value="Aldolase_TIM"/>
</dbReference>
<dbReference type="GO" id="GO:0004419">
    <property type="term" value="F:hydroxymethylglutaryl-CoA lyase activity"/>
    <property type="evidence" value="ECO:0007669"/>
    <property type="project" value="TreeGrafter"/>
</dbReference>
<dbReference type="SUPFAM" id="SSF51569">
    <property type="entry name" value="Aldolase"/>
    <property type="match status" value="1"/>
</dbReference>
<protein>
    <submittedName>
        <fullName evidence="5">Hydroxymethylglutaryl-CoA lyase</fullName>
    </submittedName>
</protein>
<reference evidence="6" key="1">
    <citation type="submission" date="2016-10" db="EMBL/GenBank/DDBJ databases">
        <authorList>
            <person name="Varghese N."/>
            <person name="Submissions S."/>
        </authorList>
    </citation>
    <scope>NUCLEOTIDE SEQUENCE [LARGE SCALE GENOMIC DNA]</scope>
    <source>
        <strain evidence="6">CGMCC 1.7061</strain>
    </source>
</reference>
<evidence type="ECO:0000313" key="6">
    <source>
        <dbReference type="Proteomes" id="UP000198519"/>
    </source>
</evidence>
<dbReference type="Gene3D" id="3.20.20.70">
    <property type="entry name" value="Aldolase class I"/>
    <property type="match status" value="1"/>
</dbReference>
<organism evidence="5 6">
    <name type="scientific">Marinobacter zhejiangensis</name>
    <dbReference type="NCBI Taxonomy" id="488535"/>
    <lineage>
        <taxon>Bacteria</taxon>
        <taxon>Pseudomonadati</taxon>
        <taxon>Pseudomonadota</taxon>
        <taxon>Gammaproteobacteria</taxon>
        <taxon>Pseudomonadales</taxon>
        <taxon>Marinobacteraceae</taxon>
        <taxon>Marinobacter</taxon>
    </lineage>
</organism>
<dbReference type="NCBIfam" id="NF004283">
    <property type="entry name" value="PRK05692.1"/>
    <property type="match status" value="1"/>
</dbReference>
<dbReference type="InterPro" id="IPR000891">
    <property type="entry name" value="PYR_CT"/>
</dbReference>
<name>A0A1I4T273_9GAMM</name>
<evidence type="ECO:0000313" key="5">
    <source>
        <dbReference type="EMBL" id="SFM70717.1"/>
    </source>
</evidence>
<sequence>MSREFVTLVEMGLRDGLQNEATPVPADVRARWFNALAKTGLNRIEAGSFVSPKWVPQMANTDEVIAGIQRRADLSIEVLTPNQKGLEGALAANADVCAVFTAASESFTQRNINCTIAESIERFRPVAEGAKAAGKRLRAYVSCVVGCPYEGAIKPAQVAPVVEQLLALGADEISLGDTIGVARPKEIHALLDAVLPLLPAEKLALHCHDTRGQAVANIYAALERGIRIFDSAVAGLGGCPYANGATGNVATEDVLYLLDGEGFDTGINLEALAAVGNEICDFLERDNPSRVGKTFRG</sequence>
<accession>A0A1I4T273</accession>
<keyword evidence="6" id="KW-1185">Reference proteome</keyword>
<dbReference type="InterPro" id="IPR043594">
    <property type="entry name" value="HMGL"/>
</dbReference>